<proteinExistence type="inferred from homology"/>
<dbReference type="GO" id="GO:0006508">
    <property type="term" value="P:proteolysis"/>
    <property type="evidence" value="ECO:0007669"/>
    <property type="project" value="UniProtKB-KW"/>
</dbReference>
<dbReference type="InterPro" id="IPR002933">
    <property type="entry name" value="Peptidase_M20"/>
</dbReference>
<reference evidence="7" key="1">
    <citation type="submission" date="2020-10" db="EMBL/GenBank/DDBJ databases">
        <authorList>
            <person name="Gilroy R."/>
        </authorList>
    </citation>
    <scope>NUCLEOTIDE SEQUENCE</scope>
    <source>
        <strain evidence="7">517</strain>
    </source>
</reference>
<evidence type="ECO:0000313" key="7">
    <source>
        <dbReference type="EMBL" id="MBO8423625.1"/>
    </source>
</evidence>
<dbReference type="SUPFAM" id="SSF53187">
    <property type="entry name" value="Zn-dependent exopeptidases"/>
    <property type="match status" value="1"/>
</dbReference>
<dbReference type="InterPro" id="IPR011650">
    <property type="entry name" value="Peptidase_M20_dimer"/>
</dbReference>
<dbReference type="Pfam" id="PF07687">
    <property type="entry name" value="M20_dimer"/>
    <property type="match status" value="1"/>
</dbReference>
<evidence type="ECO:0000256" key="1">
    <source>
        <dbReference type="ARBA" id="ARBA00006247"/>
    </source>
</evidence>
<dbReference type="GO" id="GO:0008233">
    <property type="term" value="F:peptidase activity"/>
    <property type="evidence" value="ECO:0007669"/>
    <property type="project" value="UniProtKB-KW"/>
</dbReference>
<dbReference type="Gene3D" id="3.40.630.10">
    <property type="entry name" value="Zn peptidases"/>
    <property type="match status" value="1"/>
</dbReference>
<dbReference type="InterPro" id="IPR047177">
    <property type="entry name" value="Pept_M20A"/>
</dbReference>
<reference evidence="7" key="2">
    <citation type="journal article" date="2021" name="PeerJ">
        <title>Extensive microbial diversity within the chicken gut microbiome revealed by metagenomics and culture.</title>
        <authorList>
            <person name="Gilroy R."/>
            <person name="Ravi A."/>
            <person name="Getino M."/>
            <person name="Pursley I."/>
            <person name="Horton D.L."/>
            <person name="Alikhan N.F."/>
            <person name="Baker D."/>
            <person name="Gharbi K."/>
            <person name="Hall N."/>
            <person name="Watson M."/>
            <person name="Adriaenssens E.M."/>
            <person name="Foster-Nyarko E."/>
            <person name="Jarju S."/>
            <person name="Secka A."/>
            <person name="Antonio M."/>
            <person name="Oren A."/>
            <person name="Chaudhuri R.R."/>
            <person name="La Ragione R."/>
            <person name="Hildebrand F."/>
            <person name="Pallen M.J."/>
        </authorList>
    </citation>
    <scope>NUCLEOTIDE SEQUENCE</scope>
    <source>
        <strain evidence="7">517</strain>
    </source>
</reference>
<gene>
    <name evidence="7" type="ORF">IAB16_01185</name>
</gene>
<evidence type="ECO:0000256" key="4">
    <source>
        <dbReference type="ARBA" id="ARBA00022801"/>
    </source>
</evidence>
<evidence type="ECO:0000256" key="3">
    <source>
        <dbReference type="ARBA" id="ARBA00022723"/>
    </source>
</evidence>
<evidence type="ECO:0000259" key="6">
    <source>
        <dbReference type="Pfam" id="PF07687"/>
    </source>
</evidence>
<evidence type="ECO:0000256" key="5">
    <source>
        <dbReference type="ARBA" id="ARBA00022833"/>
    </source>
</evidence>
<dbReference type="Pfam" id="PF01546">
    <property type="entry name" value="Peptidase_M20"/>
    <property type="match status" value="1"/>
</dbReference>
<dbReference type="SUPFAM" id="SSF55031">
    <property type="entry name" value="Bacterial exopeptidase dimerisation domain"/>
    <property type="match status" value="1"/>
</dbReference>
<sequence>MITLLIICLIRALFFKPKAKAARKPEAVEFDREKAVNDLRELIRIKTVSYNDVADEDAAEFEKLRLKLRELFPEIHKATTLERIPPKGLLYRWKGKSDKQPTVLMAHYDVVPADESRWTRPAFEGIIEGEVLWGRGTLDTKGTLNGIFQAAEKLVKEGFVPENDIYFAFAGDEETAGESAPNIVSELERRGIKPALVVDEGGAVVEKVFPGVKERCAVIGIAEKGITNIRYTVLSNGGHASTPPRHTPVGVLSAACSKVENNPFPARLSASALKMFDALGRHSTFVYRLIFANLWLFKPLLAAMGAKSGGEMNALMRTTCAFTMMEGSDVYNVIPAKATMTSNLRIISGETIESTVEYLKKVIDDENVKIEVINGSEPSVVSSTDCEGYAKLTETVSEVFPDAIVAPYLMIACSDSRHYGRISDKVYRFSAMAMSSEERKMVHGNDERITFRGIWEAVEFYIRLIKKC</sequence>
<dbReference type="Proteomes" id="UP000727857">
    <property type="component" value="Unassembled WGS sequence"/>
</dbReference>
<accession>A0A940ICP2</accession>
<dbReference type="PANTHER" id="PTHR45962">
    <property type="entry name" value="N-FATTY-ACYL-AMINO ACID SYNTHASE/HYDROLASE PM20D1"/>
    <property type="match status" value="1"/>
</dbReference>
<dbReference type="PANTHER" id="PTHR45962:SF1">
    <property type="entry name" value="N-FATTY-ACYL-AMINO ACID SYNTHASE_HYDROLASE PM20D1"/>
    <property type="match status" value="1"/>
</dbReference>
<comment type="caution">
    <text evidence="7">The sequence shown here is derived from an EMBL/GenBank/DDBJ whole genome shotgun (WGS) entry which is preliminary data.</text>
</comment>
<keyword evidence="2" id="KW-0645">Protease</keyword>
<feature type="domain" description="Peptidase M20 dimerisation" evidence="6">
    <location>
        <begin position="221"/>
        <end position="369"/>
    </location>
</feature>
<evidence type="ECO:0000313" key="8">
    <source>
        <dbReference type="Proteomes" id="UP000727857"/>
    </source>
</evidence>
<dbReference type="EMBL" id="JADINF010000028">
    <property type="protein sequence ID" value="MBO8423625.1"/>
    <property type="molecule type" value="Genomic_DNA"/>
</dbReference>
<keyword evidence="4" id="KW-0378">Hydrolase</keyword>
<dbReference type="Gene3D" id="3.30.70.360">
    <property type="match status" value="1"/>
</dbReference>
<organism evidence="7 8">
    <name type="scientific">Candidatus Stercoripulliclostridium pullicola</name>
    <dbReference type="NCBI Taxonomy" id="2840953"/>
    <lineage>
        <taxon>Bacteria</taxon>
        <taxon>Bacillati</taxon>
        <taxon>Bacillota</taxon>
        <taxon>Clostridia</taxon>
        <taxon>Eubacteriales</taxon>
        <taxon>Candidatus Stercoripulliclostridium</taxon>
    </lineage>
</organism>
<dbReference type="InterPro" id="IPR036264">
    <property type="entry name" value="Bact_exopeptidase_dim_dom"/>
</dbReference>
<protein>
    <submittedName>
        <fullName evidence="7">M20/M25/M40 family metallo-hydrolase</fullName>
    </submittedName>
</protein>
<comment type="similarity">
    <text evidence="1">Belongs to the peptidase M20A family.</text>
</comment>
<dbReference type="AlphaFoldDB" id="A0A940ICP2"/>
<evidence type="ECO:0000256" key="2">
    <source>
        <dbReference type="ARBA" id="ARBA00022670"/>
    </source>
</evidence>
<name>A0A940ICP2_9FIRM</name>
<dbReference type="Gene3D" id="1.10.150.900">
    <property type="match status" value="1"/>
</dbReference>
<keyword evidence="3" id="KW-0479">Metal-binding</keyword>
<dbReference type="GO" id="GO:0046872">
    <property type="term" value="F:metal ion binding"/>
    <property type="evidence" value="ECO:0007669"/>
    <property type="project" value="UniProtKB-KW"/>
</dbReference>
<keyword evidence="5" id="KW-0862">Zinc</keyword>